<evidence type="ECO:0000256" key="1">
    <source>
        <dbReference type="SAM" id="Phobius"/>
    </source>
</evidence>
<keyword evidence="3" id="KW-1185">Reference proteome</keyword>
<comment type="caution">
    <text evidence="2">The sequence shown here is derived from an EMBL/GenBank/DDBJ whole genome shotgun (WGS) entry which is preliminary data.</text>
</comment>
<feature type="transmembrane region" description="Helical" evidence="1">
    <location>
        <begin position="46"/>
        <end position="65"/>
    </location>
</feature>
<protein>
    <recommendedName>
        <fullName evidence="4">YrhK domain-containing protein</fullName>
    </recommendedName>
</protein>
<evidence type="ECO:0000313" key="3">
    <source>
        <dbReference type="Proteomes" id="UP000605427"/>
    </source>
</evidence>
<feature type="transmembrane region" description="Helical" evidence="1">
    <location>
        <begin position="12"/>
        <end position="34"/>
    </location>
</feature>
<keyword evidence="1" id="KW-1133">Transmembrane helix</keyword>
<proteinExistence type="predicted"/>
<evidence type="ECO:0000313" key="2">
    <source>
        <dbReference type="EMBL" id="GGH76473.1"/>
    </source>
</evidence>
<evidence type="ECO:0008006" key="4">
    <source>
        <dbReference type="Google" id="ProtNLM"/>
    </source>
</evidence>
<name>A0ABQ1ZRB0_9BACL</name>
<keyword evidence="1" id="KW-0812">Transmembrane</keyword>
<keyword evidence="1" id="KW-0472">Membrane</keyword>
<dbReference type="RefSeq" id="WP_172242650.1">
    <property type="nucleotide sequence ID" value="NZ_BMDD01000002.1"/>
</dbReference>
<dbReference type="Proteomes" id="UP000605427">
    <property type="component" value="Unassembled WGS sequence"/>
</dbReference>
<dbReference type="EMBL" id="BMDD01000002">
    <property type="protein sequence ID" value="GGH76473.1"/>
    <property type="molecule type" value="Genomic_DNA"/>
</dbReference>
<sequence>MDKHPSSSGTERLIKLMNAADFVFFLIGAGAIVYLLNDDLVMDNKIIYFILFGLIMLNSMFRIGYRYWRRGRRG</sequence>
<gene>
    <name evidence="2" type="ORF">GCM10007362_18770</name>
</gene>
<reference evidence="3" key="1">
    <citation type="journal article" date="2019" name="Int. J. Syst. Evol. Microbiol.">
        <title>The Global Catalogue of Microorganisms (GCM) 10K type strain sequencing project: providing services to taxonomists for standard genome sequencing and annotation.</title>
        <authorList>
            <consortium name="The Broad Institute Genomics Platform"/>
            <consortium name="The Broad Institute Genome Sequencing Center for Infectious Disease"/>
            <person name="Wu L."/>
            <person name="Ma J."/>
        </authorList>
    </citation>
    <scope>NUCLEOTIDE SEQUENCE [LARGE SCALE GENOMIC DNA]</scope>
    <source>
        <strain evidence="3">CCM 8702</strain>
    </source>
</reference>
<organism evidence="2 3">
    <name type="scientific">Saccharibacillus endophyticus</name>
    <dbReference type="NCBI Taxonomy" id="2060666"/>
    <lineage>
        <taxon>Bacteria</taxon>
        <taxon>Bacillati</taxon>
        <taxon>Bacillota</taxon>
        <taxon>Bacilli</taxon>
        <taxon>Bacillales</taxon>
        <taxon>Paenibacillaceae</taxon>
        <taxon>Saccharibacillus</taxon>
    </lineage>
</organism>
<accession>A0ABQ1ZRB0</accession>